<sequence>MNAAQPAQAPQPQQVAQAQPMQPQAPQGPDQMTLMQALSNPFLSDEQRAVLQTLYQQQVQANDPMRQLEMRKLQRELDAPRKRETSVVNGRLVDNQTGQVIAEYPDANKPTADRQNYEYYRDFEVANGRTPLGPLEWEQAQRKAGAGTTNVTVGESDKFYENLDKKNAESFAALSDAGMQARARMGQINRLEGLFANVPQGIEGGFKKLAGDWGIPIGEGTSDIQAASALIEKMVPEQRAPGSGPMSDADIKMFRASLPRIINQPGGNELIFQTMRGISEYEQQMGAIADAVADREITPAEGRKRIRELKNPLENYKIPDGPTPNAGTKKTQTGVNWSYE</sequence>
<accession>C3MAS9</accession>
<dbReference type="eggNOG" id="COG1705">
    <property type="taxonomic scope" value="Bacteria"/>
</dbReference>
<dbReference type="AlphaFoldDB" id="C3MAS9"/>
<keyword evidence="2" id="KW-0966">Cell projection</keyword>
<dbReference type="HOGENOM" id="CLU_677354_0_0_5"/>
<dbReference type="Proteomes" id="UP000001054">
    <property type="component" value="Chromosome"/>
</dbReference>
<dbReference type="OrthoDB" id="8370752at2"/>
<feature type="region of interest" description="Disordered" evidence="1">
    <location>
        <begin position="1"/>
        <end position="40"/>
    </location>
</feature>
<gene>
    <name evidence="2" type="primary">flgJ</name>
    <name evidence="2" type="ordered locus">NGR_c11370</name>
</gene>
<feature type="compositionally biased region" description="Low complexity" evidence="1">
    <location>
        <begin position="1"/>
        <end position="31"/>
    </location>
</feature>
<keyword evidence="3" id="KW-1185">Reference proteome</keyword>
<dbReference type="EMBL" id="CP001389">
    <property type="protein sequence ID" value="ACP24922.1"/>
    <property type="molecule type" value="Genomic_DNA"/>
</dbReference>
<dbReference type="PATRIC" id="fig|394.7.peg.3963"/>
<feature type="compositionally biased region" description="Polar residues" evidence="1">
    <location>
        <begin position="325"/>
        <end position="340"/>
    </location>
</feature>
<dbReference type="KEGG" id="rhi:NGR_c11370"/>
<organism evidence="2 3">
    <name type="scientific">Sinorhizobium fredii (strain NBRC 101917 / NGR234)</name>
    <dbReference type="NCBI Taxonomy" id="394"/>
    <lineage>
        <taxon>Bacteria</taxon>
        <taxon>Pseudomonadati</taxon>
        <taxon>Pseudomonadota</taxon>
        <taxon>Alphaproteobacteria</taxon>
        <taxon>Hyphomicrobiales</taxon>
        <taxon>Rhizobiaceae</taxon>
        <taxon>Sinorhizobium/Ensifer group</taxon>
        <taxon>Sinorhizobium</taxon>
    </lineage>
</organism>
<dbReference type="STRING" id="394.NGR_c11370"/>
<evidence type="ECO:0000313" key="2">
    <source>
        <dbReference type="EMBL" id="ACP24922.1"/>
    </source>
</evidence>
<feature type="region of interest" description="Disordered" evidence="1">
    <location>
        <begin position="314"/>
        <end position="340"/>
    </location>
</feature>
<keyword evidence="2" id="KW-0969">Cilium</keyword>
<protein>
    <submittedName>
        <fullName evidence="2">Flagellar protein FlgJ</fullName>
    </submittedName>
</protein>
<evidence type="ECO:0000256" key="1">
    <source>
        <dbReference type="SAM" id="MobiDB-lite"/>
    </source>
</evidence>
<proteinExistence type="predicted"/>
<name>C3MAS9_SINFN</name>
<keyword evidence="2" id="KW-0282">Flagellum</keyword>
<evidence type="ECO:0000313" key="3">
    <source>
        <dbReference type="Proteomes" id="UP000001054"/>
    </source>
</evidence>
<reference evidence="2 3" key="1">
    <citation type="journal article" date="2009" name="Appl. Environ. Microbiol.">
        <title>Rhizobium sp. strain NGR234 possesses a remarkable number of secretion systems.</title>
        <authorList>
            <person name="Schmeisser C."/>
            <person name="Liesegang H."/>
            <person name="Krysciak D."/>
            <person name="Bakkou N."/>
            <person name="Le Quere A."/>
            <person name="Wollherr A."/>
            <person name="Heinemeyer I."/>
            <person name="Morgenstern B."/>
            <person name="Pommerening-Roeser A."/>
            <person name="Flores M."/>
            <person name="Palacios R."/>
            <person name="Brenner S."/>
            <person name="Gottschalk G."/>
            <person name="Schmitz R.A."/>
            <person name="Broughton W.J."/>
            <person name="Perret X."/>
            <person name="Strittmatter A.W."/>
            <person name="Streit W.R."/>
        </authorList>
    </citation>
    <scope>NUCLEOTIDE SEQUENCE [LARGE SCALE GENOMIC DNA]</scope>
    <source>
        <strain evidence="3">NBRC 101917 / NGR234</strain>
    </source>
</reference>